<evidence type="ECO:0000313" key="3">
    <source>
        <dbReference type="Proteomes" id="UP000004116"/>
    </source>
</evidence>
<feature type="transmembrane region" description="Helical" evidence="1">
    <location>
        <begin position="20"/>
        <end position="43"/>
    </location>
</feature>
<keyword evidence="1" id="KW-1133">Transmembrane helix</keyword>
<keyword evidence="3" id="KW-1185">Reference proteome</keyword>
<protein>
    <submittedName>
        <fullName evidence="2">Tfp pilus assembly protein PilN</fullName>
    </submittedName>
</protein>
<evidence type="ECO:0000313" key="2">
    <source>
        <dbReference type="EMBL" id="EGY29161.1"/>
    </source>
</evidence>
<name>G2GYM0_9ENTR</name>
<dbReference type="PANTHER" id="PTHR40278">
    <property type="entry name" value="DNA UTILIZATION PROTEIN HOFN"/>
    <property type="match status" value="1"/>
</dbReference>
<keyword evidence="1" id="KW-0472">Membrane</keyword>
<keyword evidence="1" id="KW-0812">Transmembrane</keyword>
<dbReference type="EMBL" id="AGCA01000223">
    <property type="protein sequence ID" value="EGY29161.1"/>
    <property type="molecule type" value="Genomic_DNA"/>
</dbReference>
<dbReference type="InterPro" id="IPR007813">
    <property type="entry name" value="PilN"/>
</dbReference>
<organism evidence="2 3">
    <name type="scientific">Candidatus Regiella insecticola 5.15</name>
    <dbReference type="NCBI Taxonomy" id="1005043"/>
    <lineage>
        <taxon>Bacteria</taxon>
        <taxon>Pseudomonadati</taxon>
        <taxon>Pseudomonadota</taxon>
        <taxon>Gammaproteobacteria</taxon>
        <taxon>Enterobacterales</taxon>
        <taxon>Enterobacteriaceae</taxon>
        <taxon>aphid secondary symbionts</taxon>
        <taxon>Candidatus Regiella</taxon>
    </lineage>
</organism>
<comment type="caution">
    <text evidence="2">The sequence shown here is derived from an EMBL/GenBank/DDBJ whole genome shotgun (WGS) entry which is preliminary data.</text>
</comment>
<accession>G2GYM0</accession>
<sequence length="188" mass="22707">MFQVNFLPWRTRQLMSRYHFWLNLFFLQSVIIIVGIMLIFLLWKNEHLQHQITLIQLLQQQKVLQTIYLATQKKAKLLQNIKIRNKNHQHIQQQTKNYLMLLQRLSRLIPENCWLLRLEQQGNLFVFDGISNNYTAIITFLRKLAAEDSLFNIQLHNINQNQEGKLYFVIHAKGLYQEYSLQKRNINE</sequence>
<reference evidence="2 3" key="1">
    <citation type="journal article" date="2012" name="Genome Res.">
        <title>Genomic basis of endosymbiont-conferred protection against an insect parasitoid.</title>
        <authorList>
            <person name="Hansen A.K."/>
            <person name="Vorburger C."/>
            <person name="Moran N.A."/>
        </authorList>
    </citation>
    <scope>NUCLEOTIDE SEQUENCE [LARGE SCALE GENOMIC DNA]</scope>
    <source>
        <strain evidence="3">R5.15</strain>
    </source>
</reference>
<dbReference type="Pfam" id="PF05137">
    <property type="entry name" value="PilN"/>
    <property type="match status" value="1"/>
</dbReference>
<evidence type="ECO:0000256" key="1">
    <source>
        <dbReference type="SAM" id="Phobius"/>
    </source>
</evidence>
<dbReference type="Proteomes" id="UP000004116">
    <property type="component" value="Unassembled WGS sequence"/>
</dbReference>
<dbReference type="InterPro" id="IPR052534">
    <property type="entry name" value="Extracell_DNA_Util/SecSys_Comp"/>
</dbReference>
<dbReference type="PANTHER" id="PTHR40278:SF1">
    <property type="entry name" value="DNA UTILIZATION PROTEIN HOFN"/>
    <property type="match status" value="1"/>
</dbReference>
<dbReference type="AlphaFoldDB" id="G2GYM0"/>
<gene>
    <name evidence="2" type="ORF">Rin_00023555</name>
</gene>
<proteinExistence type="predicted"/>